<dbReference type="GO" id="GO:0031106">
    <property type="term" value="P:septin ring organization"/>
    <property type="evidence" value="ECO:0007669"/>
    <property type="project" value="TreeGrafter"/>
</dbReference>
<evidence type="ECO:0000259" key="1">
    <source>
        <dbReference type="Pfam" id="PF08174"/>
    </source>
</evidence>
<dbReference type="PANTHER" id="PTHR21538:SF23">
    <property type="entry name" value="ANILLIN"/>
    <property type="match status" value="1"/>
</dbReference>
<dbReference type="Pfam" id="PF08174">
    <property type="entry name" value="Anillin"/>
    <property type="match status" value="1"/>
</dbReference>
<name>A0AAF3FQP4_9BILA</name>
<keyword evidence="2" id="KW-1185">Reference proteome</keyword>
<dbReference type="AlphaFoldDB" id="A0AAF3FQP4"/>
<dbReference type="GO" id="GO:0000281">
    <property type="term" value="P:mitotic cytokinesis"/>
    <property type="evidence" value="ECO:0007669"/>
    <property type="project" value="TreeGrafter"/>
</dbReference>
<dbReference type="PANTHER" id="PTHR21538">
    <property type="entry name" value="ANILLIN/RHOTEKIN RTKN"/>
    <property type="match status" value="1"/>
</dbReference>
<organism evidence="2 3">
    <name type="scientific">Mesorhabditis belari</name>
    <dbReference type="NCBI Taxonomy" id="2138241"/>
    <lineage>
        <taxon>Eukaryota</taxon>
        <taxon>Metazoa</taxon>
        <taxon>Ecdysozoa</taxon>
        <taxon>Nematoda</taxon>
        <taxon>Chromadorea</taxon>
        <taxon>Rhabditida</taxon>
        <taxon>Rhabditina</taxon>
        <taxon>Rhabditomorpha</taxon>
        <taxon>Rhabditoidea</taxon>
        <taxon>Rhabditidae</taxon>
        <taxon>Mesorhabditinae</taxon>
        <taxon>Mesorhabditis</taxon>
    </lineage>
</organism>
<feature type="domain" description="Anillin homology" evidence="1">
    <location>
        <begin position="278"/>
        <end position="348"/>
    </location>
</feature>
<sequence>MDAFSEKRQKISLSAKPTGFDTLRSRWELSSKTGTPLHPDATEDELLEVAKQISNTKVSERRSIVSKFTSMPHIAMDTSSYKNYASIYKPNNERSYSAYYHSRSYYGYSYEEALENENGYGDVFEEEQFTPESPQTTSDSIHSNIETLSISENDPALAHSLSFYRKQRQGKEKKKAEVIVIKSPPTPPKKIEPEPEVVELQVERNKQMERVMAQLRQAIAVEDQHIHQASRALVYCRQSGQFCGSRQEVEGQRALLVATETRNVLTLSLKELLKGYVNHYDDLNITYYFIILLKCGSTLLHTALLSTEDGIQADGAIEYNQYLKIENICSDFDCLLEVYALRSSKRYEQKRKKERIHEKPQRGFFIFYKIAEDSQKDTIWQSHPGFEISFGWESLPEHGKCG</sequence>
<accession>A0AAF3FQP4</accession>
<evidence type="ECO:0000313" key="2">
    <source>
        <dbReference type="Proteomes" id="UP000887575"/>
    </source>
</evidence>
<reference evidence="3" key="1">
    <citation type="submission" date="2024-02" db="UniProtKB">
        <authorList>
            <consortium name="WormBaseParasite"/>
        </authorList>
    </citation>
    <scope>IDENTIFICATION</scope>
</reference>
<protein>
    <recommendedName>
        <fullName evidence="1">Anillin homology domain-containing protein</fullName>
    </recommendedName>
</protein>
<evidence type="ECO:0000313" key="3">
    <source>
        <dbReference type="WBParaSite" id="MBELARI_LOCUS7968"/>
    </source>
</evidence>
<proteinExistence type="predicted"/>
<dbReference type="GO" id="GO:0000915">
    <property type="term" value="P:actomyosin contractile ring assembly"/>
    <property type="evidence" value="ECO:0007669"/>
    <property type="project" value="TreeGrafter"/>
</dbReference>
<dbReference type="GO" id="GO:0005826">
    <property type="term" value="C:actomyosin contractile ring"/>
    <property type="evidence" value="ECO:0007669"/>
    <property type="project" value="TreeGrafter"/>
</dbReference>
<dbReference type="WBParaSite" id="MBELARI_LOCUS7968">
    <property type="protein sequence ID" value="MBELARI_LOCUS7968"/>
    <property type="gene ID" value="MBELARI_LOCUS7968"/>
</dbReference>
<dbReference type="Proteomes" id="UP000887575">
    <property type="component" value="Unassembled WGS sequence"/>
</dbReference>
<dbReference type="InterPro" id="IPR051364">
    <property type="entry name" value="Cytokinesis/Rho-signaling"/>
</dbReference>
<dbReference type="InterPro" id="IPR012966">
    <property type="entry name" value="AHD"/>
</dbReference>